<dbReference type="InterPro" id="IPR029058">
    <property type="entry name" value="AB_hydrolase_fold"/>
</dbReference>
<dbReference type="Gene3D" id="3.40.50.1820">
    <property type="entry name" value="alpha/beta hydrolase"/>
    <property type="match status" value="1"/>
</dbReference>
<dbReference type="EC" id="4.2.99.20" evidence="3"/>
<dbReference type="InterPro" id="IPR000073">
    <property type="entry name" value="AB_hydrolase_1"/>
</dbReference>
<dbReference type="Proteomes" id="UP000036270">
    <property type="component" value="Unassembled WGS sequence"/>
</dbReference>
<comment type="pathway">
    <text evidence="3">Quinol/quinone metabolism; menaquinone biosynthesis.</text>
</comment>
<dbReference type="UniPathway" id="UPA00079"/>
<evidence type="ECO:0000256" key="2">
    <source>
        <dbReference type="ARBA" id="ARBA00023239"/>
    </source>
</evidence>
<feature type="domain" description="AB hydrolase-1" evidence="4">
    <location>
        <begin position="13"/>
        <end position="241"/>
    </location>
</feature>
<keyword evidence="2 3" id="KW-0456">Lyase</keyword>
<comment type="caution">
    <text evidence="5">The sequence shown here is derived from an EMBL/GenBank/DDBJ whole genome shotgun (WGS) entry which is preliminary data.</text>
</comment>
<dbReference type="InterPro" id="IPR022485">
    <property type="entry name" value="SHCHC_synthase_MenH"/>
</dbReference>
<evidence type="ECO:0000313" key="6">
    <source>
        <dbReference type="Proteomes" id="UP000036270"/>
    </source>
</evidence>
<evidence type="ECO:0000256" key="3">
    <source>
        <dbReference type="HAMAP-Rule" id="MF_01660"/>
    </source>
</evidence>
<comment type="similarity">
    <text evidence="3">Belongs to the AB hydrolase superfamily. MenH family.</text>
</comment>
<proteinExistence type="inferred from homology"/>
<sequence>MLAYQWHSESGMPVVFLHGLLGSQQDWAAIITRLQTFPHIRPLTLDLCFHGNSRLVECQDFPSLRAELATTLKQLIGDQPFWLVGYSLGGRAALDLCVSQSMPHLCGVILEGTNIGLEIETDKQDRWHNDCRWAARFETEALENVLNDWYQQPVFADLSPCKRAEVIKKRQTSHGGSIAKMLRATSLAKQPFYAEQLQSSERPIYFIVGERDSKFRRLAQKYSLSYQLIDNAGHNAHLDNPAQFVERLLCLIK</sequence>
<comment type="function">
    <text evidence="3">Catalyzes a proton abstraction reaction that results in 2,5-elimination of pyruvate from 2-succinyl-5-enolpyruvyl-6-hydroxy-3-cyclohexene-1-carboxylate (SEPHCHC) and the formation of 2-succinyl-6-hydroxy-2,4-cyclohexadiene-1-carboxylate (SHCHC).</text>
</comment>
<comment type="catalytic activity">
    <reaction evidence="3">
        <text>5-enolpyruvoyl-6-hydroxy-2-succinyl-cyclohex-3-ene-1-carboxylate = (1R,6R)-6-hydroxy-2-succinyl-cyclohexa-2,4-diene-1-carboxylate + pyruvate</text>
        <dbReference type="Rhea" id="RHEA:25597"/>
        <dbReference type="ChEBI" id="CHEBI:15361"/>
        <dbReference type="ChEBI" id="CHEBI:58689"/>
        <dbReference type="ChEBI" id="CHEBI:58818"/>
        <dbReference type="EC" id="4.2.99.20"/>
    </reaction>
</comment>
<dbReference type="NCBIfam" id="TIGR03695">
    <property type="entry name" value="menH_SHCHC"/>
    <property type="match status" value="1"/>
</dbReference>
<comment type="pathway">
    <text evidence="3">Quinol/quinone metabolism; 1,4-dihydroxy-2-naphthoate biosynthesis; 1,4-dihydroxy-2-naphthoate from chorismate: step 3/7.</text>
</comment>
<dbReference type="PANTHER" id="PTHR42916">
    <property type="entry name" value="2-SUCCINYL-5-ENOLPYRUVYL-6-HYDROXY-3-CYCLOHEXENE-1-CARBOXYLATE SYNTHASE"/>
    <property type="match status" value="1"/>
</dbReference>
<accession>A0A0J5S6T1</accession>
<name>A0A0J5S6T1_9PAST</name>
<dbReference type="RefSeq" id="WP_047975767.1">
    <property type="nucleotide sequence ID" value="NZ_JWIZ01000001.1"/>
</dbReference>
<evidence type="ECO:0000313" key="5">
    <source>
        <dbReference type="EMBL" id="KMK52572.1"/>
    </source>
</evidence>
<dbReference type="UniPathway" id="UPA01057">
    <property type="reaction ID" value="UER00900"/>
</dbReference>
<dbReference type="GO" id="GO:0009234">
    <property type="term" value="P:menaquinone biosynthetic process"/>
    <property type="evidence" value="ECO:0007669"/>
    <property type="project" value="UniProtKB-UniRule"/>
</dbReference>
<keyword evidence="6" id="KW-1185">Reference proteome</keyword>
<evidence type="ECO:0000256" key="1">
    <source>
        <dbReference type="ARBA" id="ARBA00022428"/>
    </source>
</evidence>
<organism evidence="5 6">
    <name type="scientific">Muribacter muris</name>
    <dbReference type="NCBI Taxonomy" id="67855"/>
    <lineage>
        <taxon>Bacteria</taxon>
        <taxon>Pseudomonadati</taxon>
        <taxon>Pseudomonadota</taxon>
        <taxon>Gammaproteobacteria</taxon>
        <taxon>Pasteurellales</taxon>
        <taxon>Pasteurellaceae</taxon>
        <taxon>Muribacter</taxon>
    </lineage>
</organism>
<dbReference type="EMBL" id="JWIZ01000001">
    <property type="protein sequence ID" value="KMK52572.1"/>
    <property type="molecule type" value="Genomic_DNA"/>
</dbReference>
<protein>
    <recommendedName>
        <fullName evidence="3">Putative 2-succinyl-6-hydroxy-2,4-cyclohexadiene-1-carboxylate synthase</fullName>
        <shortName evidence="3">SHCHC synthase</shortName>
        <ecNumber evidence="3">4.2.99.20</ecNumber>
    </recommendedName>
</protein>
<dbReference type="SUPFAM" id="SSF53474">
    <property type="entry name" value="alpha/beta-Hydrolases"/>
    <property type="match status" value="1"/>
</dbReference>
<dbReference type="PANTHER" id="PTHR42916:SF1">
    <property type="entry name" value="PROTEIN PHYLLO, CHLOROPLASTIC"/>
    <property type="match status" value="1"/>
</dbReference>
<keyword evidence="1 3" id="KW-0474">Menaquinone biosynthesis</keyword>
<dbReference type="PATRIC" id="fig|67855.3.peg.23"/>
<dbReference type="GO" id="GO:0070205">
    <property type="term" value="F:2-succinyl-6-hydroxy-2,4-cyclohexadiene-1-carboxylate synthase activity"/>
    <property type="evidence" value="ECO:0007669"/>
    <property type="project" value="UniProtKB-UniRule"/>
</dbReference>
<gene>
    <name evidence="3" type="primary">menH</name>
    <name evidence="5" type="ORF">RO21_00105</name>
</gene>
<dbReference type="STRING" id="67855.RO21_00105"/>
<evidence type="ECO:0000259" key="4">
    <source>
        <dbReference type="Pfam" id="PF00561"/>
    </source>
</evidence>
<dbReference type="HAMAP" id="MF_01660">
    <property type="entry name" value="MenH"/>
    <property type="match status" value="1"/>
</dbReference>
<dbReference type="AlphaFoldDB" id="A0A0J5S6T1"/>
<reference evidence="5 6" key="1">
    <citation type="submission" date="2014-12" db="EMBL/GenBank/DDBJ databases">
        <title>Reclassification of Actinobacillus muris as Muribacter muris.</title>
        <authorList>
            <person name="Christensen H."/>
            <person name="Nicklas W."/>
            <person name="Bisgaard M."/>
        </authorList>
    </citation>
    <scope>NUCLEOTIDE SEQUENCE [LARGE SCALE GENOMIC DNA]</scope>
    <source>
        <strain evidence="5 6">Ackerman80-443D</strain>
    </source>
</reference>
<comment type="subunit">
    <text evidence="3">Monomer.</text>
</comment>
<dbReference type="Pfam" id="PF00561">
    <property type="entry name" value="Abhydrolase_1"/>
    <property type="match status" value="1"/>
</dbReference>
<dbReference type="NCBIfam" id="NF008340">
    <property type="entry name" value="PRK11126.1"/>
    <property type="match status" value="1"/>
</dbReference>